<evidence type="ECO:0000256" key="3">
    <source>
        <dbReference type="SAM" id="SignalP"/>
    </source>
</evidence>
<evidence type="ECO:0000313" key="6">
    <source>
        <dbReference type="EMBL" id="UUX58212.1"/>
    </source>
</evidence>
<reference evidence="6" key="2">
    <citation type="journal article" date="2022" name="Pest Manag. Sci.">
        <title>Glutamicibacter halophytocola-mediated host fitness of potato tuber moth on Solanaceae crops.</title>
        <authorList>
            <person name="Wang W."/>
            <person name="Xiao G."/>
            <person name="Du G."/>
            <person name="Chang L."/>
            <person name="Yang Y."/>
            <person name="Ye J."/>
            <person name="Chen B."/>
        </authorList>
    </citation>
    <scope>NUCLEOTIDE SEQUENCE</scope>
    <source>
        <strain evidence="6">S2</strain>
    </source>
</reference>
<feature type="signal peptide" evidence="3">
    <location>
        <begin position="1"/>
        <end position="22"/>
    </location>
</feature>
<name>A0A5B8IW29_9MICC</name>
<dbReference type="Pfam" id="PF00497">
    <property type="entry name" value="SBP_bac_3"/>
    <property type="match status" value="1"/>
</dbReference>
<proteinExistence type="predicted"/>
<dbReference type="CDD" id="cd01004">
    <property type="entry name" value="PBP2_MidA_like"/>
    <property type="match status" value="1"/>
</dbReference>
<feature type="domain" description="Solute-binding protein family 3/N-terminal" evidence="4">
    <location>
        <begin position="73"/>
        <end position="304"/>
    </location>
</feature>
<accession>A0A5B8IW29</accession>
<feature type="compositionally biased region" description="Polar residues" evidence="2">
    <location>
        <begin position="32"/>
        <end position="47"/>
    </location>
</feature>
<dbReference type="RefSeq" id="WP_146275993.1">
    <property type="nucleotide sequence ID" value="NZ_CP042260.1"/>
</dbReference>
<evidence type="ECO:0000313" key="7">
    <source>
        <dbReference type="Proteomes" id="UP000320717"/>
    </source>
</evidence>
<dbReference type="SUPFAM" id="SSF53850">
    <property type="entry name" value="Periplasmic binding protein-like II"/>
    <property type="match status" value="1"/>
</dbReference>
<evidence type="ECO:0000259" key="4">
    <source>
        <dbReference type="SMART" id="SM00062"/>
    </source>
</evidence>
<feature type="region of interest" description="Disordered" evidence="2">
    <location>
        <begin position="24"/>
        <end position="58"/>
    </location>
</feature>
<evidence type="ECO:0000313" key="5">
    <source>
        <dbReference type="EMBL" id="QDY66110.1"/>
    </source>
</evidence>
<keyword evidence="7" id="KW-1185">Reference proteome</keyword>
<dbReference type="EMBL" id="CP042260">
    <property type="protein sequence ID" value="QDY66110.1"/>
    <property type="molecule type" value="Genomic_DNA"/>
</dbReference>
<evidence type="ECO:0000313" key="8">
    <source>
        <dbReference type="Proteomes" id="UP001060018"/>
    </source>
</evidence>
<dbReference type="Proteomes" id="UP001060018">
    <property type="component" value="Chromosome"/>
</dbReference>
<dbReference type="PANTHER" id="PTHR35936">
    <property type="entry name" value="MEMBRANE-BOUND LYTIC MUREIN TRANSGLYCOSYLASE F"/>
    <property type="match status" value="1"/>
</dbReference>
<dbReference type="Gene3D" id="3.40.190.10">
    <property type="entry name" value="Periplasmic binding protein-like II"/>
    <property type="match status" value="2"/>
</dbReference>
<gene>
    <name evidence="5" type="ORF">FQA45_07185</name>
    <name evidence="6" type="ORF">NUH22_13010</name>
</gene>
<dbReference type="SMART" id="SM00062">
    <property type="entry name" value="PBPb"/>
    <property type="match status" value="1"/>
</dbReference>
<evidence type="ECO:0000256" key="1">
    <source>
        <dbReference type="ARBA" id="ARBA00022729"/>
    </source>
</evidence>
<dbReference type="PANTHER" id="PTHR35936:SF17">
    <property type="entry name" value="ARGININE-BINDING EXTRACELLULAR PROTEIN ARTP"/>
    <property type="match status" value="1"/>
</dbReference>
<dbReference type="OrthoDB" id="4633994at2"/>
<sequence length="321" mass="34228">MNKYAAVSALSAVGLLGLAGCADPGAAAPAASSNSESKSTITYNTSPDQDRIRSTKDPKLADAVPEKIKKDGKLTVATTAGSVPLSFHATDEKTVIGTEVDLAQLVADKLGLELDLQITSWENWPLKTESGDFEAVFSNVGVNADRVKKFDFASYRAAYMGFEARAGSDISVKSADDISGKKIAVGSGTNQEKILLAWNKELEGKGKAPAELQYYSSEADTILALSSGRIDLNIAPYPSTVYRQNQRDDLKVVGKINAGWPNETLVAATTRAGNHLAEQITAALNETIEEGTYAKVLDRWSLSDEGLTKSETINASNYKGK</sequence>
<dbReference type="InterPro" id="IPR001638">
    <property type="entry name" value="Solute-binding_3/MltF_N"/>
</dbReference>
<feature type="chain" id="PRO_5043545842" evidence="3">
    <location>
        <begin position="23"/>
        <end position="321"/>
    </location>
</feature>
<dbReference type="Proteomes" id="UP000320717">
    <property type="component" value="Chromosome"/>
</dbReference>
<organism evidence="6 8">
    <name type="scientific">Glutamicibacter halophytocola</name>
    <dbReference type="NCBI Taxonomy" id="1933880"/>
    <lineage>
        <taxon>Bacteria</taxon>
        <taxon>Bacillati</taxon>
        <taxon>Actinomycetota</taxon>
        <taxon>Actinomycetes</taxon>
        <taxon>Micrococcales</taxon>
        <taxon>Micrococcaceae</taxon>
        <taxon>Glutamicibacter</taxon>
    </lineage>
</organism>
<dbReference type="PROSITE" id="PS51257">
    <property type="entry name" value="PROKAR_LIPOPROTEIN"/>
    <property type="match status" value="1"/>
</dbReference>
<reference evidence="5 7" key="1">
    <citation type="submission" date="2019-07" db="EMBL/GenBank/DDBJ databases">
        <title>Complete Genome Sequence of drought tolerant Plant Growth-Promoting Rhizobacterium Glutamicibacter halophytocola DR408.</title>
        <authorList>
            <person name="Nishu S.D."/>
            <person name="Lee T.K."/>
        </authorList>
    </citation>
    <scope>NUCLEOTIDE SEQUENCE [LARGE SCALE GENOMIC DNA]</scope>
    <source>
        <strain evidence="5 7">DR408</strain>
    </source>
</reference>
<protein>
    <submittedName>
        <fullName evidence="6">ABC transporter substrate-binding protein</fullName>
    </submittedName>
</protein>
<evidence type="ECO:0000256" key="2">
    <source>
        <dbReference type="SAM" id="MobiDB-lite"/>
    </source>
</evidence>
<dbReference type="AlphaFoldDB" id="A0A5B8IW29"/>
<feature type="compositionally biased region" description="Basic and acidic residues" evidence="2">
    <location>
        <begin position="48"/>
        <end position="58"/>
    </location>
</feature>
<keyword evidence="1 3" id="KW-0732">Signal</keyword>
<dbReference type="EMBL" id="CP102487">
    <property type="protein sequence ID" value="UUX58212.1"/>
    <property type="molecule type" value="Genomic_DNA"/>
</dbReference>